<name>A0A5J4YZ62_PORPP</name>
<accession>A0A5J4YZ62</accession>
<feature type="transmembrane region" description="Helical" evidence="11">
    <location>
        <begin position="23"/>
        <end position="47"/>
    </location>
</feature>
<dbReference type="GO" id="GO:0016020">
    <property type="term" value="C:membrane"/>
    <property type="evidence" value="ECO:0007669"/>
    <property type="project" value="UniProtKB-SubCell"/>
</dbReference>
<evidence type="ECO:0000256" key="2">
    <source>
        <dbReference type="ARBA" id="ARBA00022448"/>
    </source>
</evidence>
<evidence type="ECO:0000256" key="9">
    <source>
        <dbReference type="ARBA" id="ARBA00023136"/>
    </source>
</evidence>
<feature type="domain" description="Ion transport" evidence="12">
    <location>
        <begin position="159"/>
        <end position="386"/>
    </location>
</feature>
<proteinExistence type="predicted"/>
<evidence type="ECO:0000256" key="11">
    <source>
        <dbReference type="SAM" id="Phobius"/>
    </source>
</evidence>
<evidence type="ECO:0000313" key="16">
    <source>
        <dbReference type="Proteomes" id="UP000324585"/>
    </source>
</evidence>
<evidence type="ECO:0000256" key="10">
    <source>
        <dbReference type="ARBA" id="ARBA00023303"/>
    </source>
</evidence>
<evidence type="ECO:0000259" key="12">
    <source>
        <dbReference type="Pfam" id="PF00520"/>
    </source>
</evidence>
<keyword evidence="2" id="KW-0813">Transport</keyword>
<dbReference type="InterPro" id="IPR003148">
    <property type="entry name" value="RCK_N"/>
</dbReference>
<dbReference type="GO" id="GO:0005267">
    <property type="term" value="F:potassium channel activity"/>
    <property type="evidence" value="ECO:0007669"/>
    <property type="project" value="UniProtKB-KW"/>
</dbReference>
<evidence type="ECO:0000256" key="5">
    <source>
        <dbReference type="ARBA" id="ARBA00022826"/>
    </source>
</evidence>
<dbReference type="AlphaFoldDB" id="A0A5J4YZ62"/>
<dbReference type="Pfam" id="PF00520">
    <property type="entry name" value="Ion_trans"/>
    <property type="match status" value="1"/>
</dbReference>
<dbReference type="Pfam" id="PF22614">
    <property type="entry name" value="Slo-like_RCK"/>
    <property type="match status" value="1"/>
</dbReference>
<evidence type="ECO:0000259" key="14">
    <source>
        <dbReference type="Pfam" id="PF22614"/>
    </source>
</evidence>
<organism evidence="15 16">
    <name type="scientific">Porphyridium purpureum</name>
    <name type="common">Red alga</name>
    <name type="synonym">Porphyridium cruentum</name>
    <dbReference type="NCBI Taxonomy" id="35688"/>
    <lineage>
        <taxon>Eukaryota</taxon>
        <taxon>Rhodophyta</taxon>
        <taxon>Bangiophyceae</taxon>
        <taxon>Porphyridiales</taxon>
        <taxon>Porphyridiaceae</taxon>
        <taxon>Porphyridium</taxon>
    </lineage>
</organism>
<evidence type="ECO:0000256" key="3">
    <source>
        <dbReference type="ARBA" id="ARBA00022538"/>
    </source>
</evidence>
<feature type="transmembrane region" description="Helical" evidence="11">
    <location>
        <begin position="197"/>
        <end position="217"/>
    </location>
</feature>
<dbReference type="Gene3D" id="1.10.287.70">
    <property type="match status" value="1"/>
</dbReference>
<dbReference type="PANTHER" id="PTHR10027">
    <property type="entry name" value="CALCIUM-ACTIVATED POTASSIUM CHANNEL ALPHA CHAIN"/>
    <property type="match status" value="1"/>
</dbReference>
<comment type="subcellular location">
    <subcellularLocation>
        <location evidence="1">Membrane</location>
        <topology evidence="1">Multi-pass membrane protein</topology>
    </subcellularLocation>
</comment>
<feature type="transmembrane region" description="Helical" evidence="11">
    <location>
        <begin position="224"/>
        <end position="243"/>
    </location>
</feature>
<dbReference type="OrthoDB" id="4962at2759"/>
<feature type="transmembrane region" description="Helical" evidence="11">
    <location>
        <begin position="288"/>
        <end position="309"/>
    </location>
</feature>
<feature type="domain" description="Calcium-activated potassium channel BK alpha subunit" evidence="13">
    <location>
        <begin position="559"/>
        <end position="641"/>
    </location>
</feature>
<keyword evidence="8" id="KW-0406">Ion transport</keyword>
<dbReference type="EMBL" id="VRMN01000002">
    <property type="protein sequence ID" value="KAA8496921.1"/>
    <property type="molecule type" value="Genomic_DNA"/>
</dbReference>
<feature type="transmembrane region" description="Helical" evidence="11">
    <location>
        <begin position="255"/>
        <end position="272"/>
    </location>
</feature>
<evidence type="ECO:0000256" key="8">
    <source>
        <dbReference type="ARBA" id="ARBA00023065"/>
    </source>
</evidence>
<keyword evidence="4 11" id="KW-0812">Transmembrane</keyword>
<feature type="transmembrane region" description="Helical" evidence="11">
    <location>
        <begin position="329"/>
        <end position="347"/>
    </location>
</feature>
<feature type="transmembrane region" description="Helical" evidence="11">
    <location>
        <begin position="156"/>
        <end position="177"/>
    </location>
</feature>
<keyword evidence="9 11" id="KW-0472">Membrane</keyword>
<feature type="domain" description="RCK N-terminal" evidence="14">
    <location>
        <begin position="400"/>
        <end position="520"/>
    </location>
</feature>
<keyword evidence="5" id="KW-0631">Potassium channel</keyword>
<keyword evidence="3" id="KW-0633">Potassium transport</keyword>
<dbReference type="InterPro" id="IPR047871">
    <property type="entry name" value="K_chnl_Slo-like"/>
</dbReference>
<protein>
    <submittedName>
        <fullName evidence="15">Potassium channel subfamily T member 2</fullName>
    </submittedName>
</protein>
<keyword evidence="16" id="KW-1185">Reference proteome</keyword>
<sequence>MEQFVEVPLVQRQVLNGSQWPNFGYVIAAGFALLVVVGLAYPLTVVIHMQVPSKIERIIHANLKQAEKKRMTMHNITSSKSIGASLIRRVTSGKGSVRDSQDEYGNLSEKDEIRVSSMAALEKLTNRSSFWERYARSNMALSRWKAHALKTVISKLGLFPFALLLVMNCALVVVTLVDSFGSVQSDGASGTAIDTVVLVFTAIITVADLMGFIFMPFPKKNPYICWTSLIVIVECLSLPSMWARGTNLVESANLIFLRAFSAYFVFAFLWYPTRNPEKPFPIVSKLDAFLWMVFLLCMFYCFAALITILEQLGNPQASWDNSSYDFEWNSFNGIYFILVTLTTVGYGDMLPSNYFSLAFVTLMILSALFYFAYRIGDLLEVINELQRGGGAYSRRADFFHIVFAGKPTPDELASFSTGFFDDVYACSPLTQIVVLEKGLDWNDEVYHIVFDPDEVDSKRLFYIDGSPLDPEDRARAKFDNAEAYYCPSVEPRVDDDLSAEQVNLVTAIVVRDFAPNTRPTVLAFTRPECEFLAMRALGTPEVKANRTFYEMRGVAANSRELLLGLFATSLRVEGAATLLTLMMSHHPAQIVPTDQPWAEEFKRGGKQVLRTVRLSENITGMHPSALASELFARTGVLMVGIISVTHGSRFIYQYRTKKDDKEETLSGGQDVGAIVLCNDEQYELLFILEYFRNSSSASEDMLFRKTMLLLQGEGRRDLHKGASQVYKLRREARWESMREADRAAAVDEVNMLFDADEDVPNVMAAEKADEKPSLVLICGFDGNILARALAIVETFERQQRALDLDDPAGLCSGMTRTEFLIILPDLSTDLIEEHTRPGISISCADPTKETILRSLGADKASRAIVLQTEVDDSDKTSVSSTALFMILALERVIPLDAVFYSIMEADWSTTFSSLQTADRRNLEYLGTPALPIPVENQIKHSELSSLGCGADVGLDMPDIVAQRTREDYARVSTYKIKFFDQIPNEIENRAMSRFASGQMMAPLLPMAAFGSEFLSPGTLWFIKNALGMSSLQNDEYRGMPKLRLWNFPARWEGRPYGELAFYLY</sequence>
<keyword evidence="7 11" id="KW-1133">Transmembrane helix</keyword>
<dbReference type="Proteomes" id="UP000324585">
    <property type="component" value="Unassembled WGS sequence"/>
</dbReference>
<evidence type="ECO:0000256" key="4">
    <source>
        <dbReference type="ARBA" id="ARBA00022692"/>
    </source>
</evidence>
<evidence type="ECO:0000256" key="6">
    <source>
        <dbReference type="ARBA" id="ARBA00022958"/>
    </source>
</evidence>
<dbReference type="PANTHER" id="PTHR10027:SF10">
    <property type="entry name" value="SLOWPOKE 2, ISOFORM D"/>
    <property type="match status" value="1"/>
</dbReference>
<keyword evidence="10 15" id="KW-0407">Ion channel</keyword>
<gene>
    <name evidence="15" type="ORF">FVE85_0650</name>
</gene>
<evidence type="ECO:0000256" key="1">
    <source>
        <dbReference type="ARBA" id="ARBA00004141"/>
    </source>
</evidence>
<evidence type="ECO:0000259" key="13">
    <source>
        <dbReference type="Pfam" id="PF03493"/>
    </source>
</evidence>
<evidence type="ECO:0000313" key="15">
    <source>
        <dbReference type="EMBL" id="KAA8496921.1"/>
    </source>
</evidence>
<comment type="caution">
    <text evidence="15">The sequence shown here is derived from an EMBL/GenBank/DDBJ whole genome shotgun (WGS) entry which is preliminary data.</text>
</comment>
<feature type="transmembrane region" description="Helical" evidence="11">
    <location>
        <begin position="354"/>
        <end position="373"/>
    </location>
</feature>
<dbReference type="Pfam" id="PF03493">
    <property type="entry name" value="BK_channel_a"/>
    <property type="match status" value="1"/>
</dbReference>
<dbReference type="InterPro" id="IPR005821">
    <property type="entry name" value="Ion_trans_dom"/>
</dbReference>
<keyword evidence="6" id="KW-0630">Potassium</keyword>
<dbReference type="SUPFAM" id="SSF81324">
    <property type="entry name" value="Voltage-gated potassium channels"/>
    <property type="match status" value="1"/>
</dbReference>
<reference evidence="16" key="1">
    <citation type="journal article" date="2019" name="Nat. Commun.">
        <title>Expansion of phycobilisome linker gene families in mesophilic red algae.</title>
        <authorList>
            <person name="Lee J."/>
            <person name="Kim D."/>
            <person name="Bhattacharya D."/>
            <person name="Yoon H.S."/>
        </authorList>
    </citation>
    <scope>NUCLEOTIDE SEQUENCE [LARGE SCALE GENOMIC DNA]</scope>
    <source>
        <strain evidence="16">CCMP 1328</strain>
    </source>
</reference>
<evidence type="ECO:0000256" key="7">
    <source>
        <dbReference type="ARBA" id="ARBA00022989"/>
    </source>
</evidence>
<dbReference type="InterPro" id="IPR003929">
    <property type="entry name" value="K_chnl_BK_asu"/>
</dbReference>